<dbReference type="Gene3D" id="3.40.630.10">
    <property type="entry name" value="Zn peptidases"/>
    <property type="match status" value="1"/>
</dbReference>
<keyword evidence="3" id="KW-1185">Reference proteome</keyword>
<keyword evidence="2" id="KW-0121">Carboxypeptidase</keyword>
<gene>
    <name evidence="2" type="ORF">SAMN04490243_1807</name>
</gene>
<dbReference type="EMBL" id="FOYQ01000002">
    <property type="protein sequence ID" value="SFR46421.1"/>
    <property type="molecule type" value="Genomic_DNA"/>
</dbReference>
<name>A0A1I6GWG7_9FLAO</name>
<dbReference type="AlphaFoldDB" id="A0A1I6GWG7"/>
<dbReference type="Pfam" id="PF00246">
    <property type="entry name" value="Peptidase_M14"/>
    <property type="match status" value="1"/>
</dbReference>
<feature type="domain" description="Peptidase M14" evidence="1">
    <location>
        <begin position="37"/>
        <end position="141"/>
    </location>
</feature>
<dbReference type="GO" id="GO:0004181">
    <property type="term" value="F:metallocarboxypeptidase activity"/>
    <property type="evidence" value="ECO:0007669"/>
    <property type="project" value="InterPro"/>
</dbReference>
<dbReference type="Proteomes" id="UP000199534">
    <property type="component" value="Unassembled WGS sequence"/>
</dbReference>
<dbReference type="RefSeq" id="WP_092982279.1">
    <property type="nucleotide sequence ID" value="NZ_FOYQ01000002.1"/>
</dbReference>
<reference evidence="2 3" key="1">
    <citation type="submission" date="2016-10" db="EMBL/GenBank/DDBJ databases">
        <authorList>
            <person name="de Groot N.N."/>
        </authorList>
    </citation>
    <scope>NUCLEOTIDE SEQUENCE [LARGE SCALE GENOMIC DNA]</scope>
    <source>
        <strain evidence="2 3">DSM 21019</strain>
    </source>
</reference>
<dbReference type="GO" id="GO:0006508">
    <property type="term" value="P:proteolysis"/>
    <property type="evidence" value="ECO:0007669"/>
    <property type="project" value="InterPro"/>
</dbReference>
<evidence type="ECO:0000313" key="3">
    <source>
        <dbReference type="Proteomes" id="UP000199534"/>
    </source>
</evidence>
<dbReference type="OrthoDB" id="1119199at2"/>
<dbReference type="STRING" id="400055.SAMN04490243_1807"/>
<dbReference type="SUPFAM" id="SSF53187">
    <property type="entry name" value="Zn-dependent exopeptidases"/>
    <property type="match status" value="1"/>
</dbReference>
<dbReference type="GO" id="GO:0008270">
    <property type="term" value="F:zinc ion binding"/>
    <property type="evidence" value="ECO:0007669"/>
    <property type="project" value="InterPro"/>
</dbReference>
<keyword evidence="2" id="KW-0378">Hydrolase</keyword>
<evidence type="ECO:0000259" key="1">
    <source>
        <dbReference type="Pfam" id="PF00246"/>
    </source>
</evidence>
<sequence length="365" mass="40433">MTREAFNDFRLPDLDGRYLPPQTLKEALNALNLAGDLRQIGSSVSGQSISFLELGTGPIRVLLWSQMHGNESTTTRALLDTIKYVREEKPVILKKLTLGIVPMLNPDGAFAYTRENANGIDLNRDAVDQTQPESQALSQIYQSFAPQFCFNLHDQRTIYNVGGSRKPATLSFLAPAFNEERSAGGNRSQAMQLIAAIHNELSEALPGAIGLYDDSFNPNCVGDSFQKKGSATLLFEAGHFPGDYHRHTTRYFVFCALVAALESLSGGSHQKYSTEQYRAIPENTKDFVDILIHNPSVLGYAGDEDPIAIQYAEELKADAISWAPQWADPALSTATYGHRELDAKNPDDRIYIENKPDLLSLLQRH</sequence>
<proteinExistence type="predicted"/>
<evidence type="ECO:0000313" key="2">
    <source>
        <dbReference type="EMBL" id="SFR46421.1"/>
    </source>
</evidence>
<organism evidence="2 3">
    <name type="scientific">Robiginitalea myxolifaciens</name>
    <dbReference type="NCBI Taxonomy" id="400055"/>
    <lineage>
        <taxon>Bacteria</taxon>
        <taxon>Pseudomonadati</taxon>
        <taxon>Bacteroidota</taxon>
        <taxon>Flavobacteriia</taxon>
        <taxon>Flavobacteriales</taxon>
        <taxon>Flavobacteriaceae</taxon>
        <taxon>Robiginitalea</taxon>
    </lineage>
</organism>
<dbReference type="InterPro" id="IPR000834">
    <property type="entry name" value="Peptidase_M14"/>
</dbReference>
<accession>A0A1I6GWG7</accession>
<protein>
    <submittedName>
        <fullName evidence="2">Zinc carboxypeptidase</fullName>
    </submittedName>
</protein>
<keyword evidence="2" id="KW-0645">Protease</keyword>